<evidence type="ECO:0000259" key="6">
    <source>
        <dbReference type="PROSITE" id="PS51330"/>
    </source>
</evidence>
<dbReference type="GO" id="GO:0046654">
    <property type="term" value="P:tetrahydrofolate biosynthetic process"/>
    <property type="evidence" value="ECO:0007669"/>
    <property type="project" value="InterPro"/>
</dbReference>
<reference evidence="7" key="2">
    <citation type="journal article" date="2015" name="ISME J.">
        <title>A new class of marine Euryarchaeota group II from the Mediterranean deep chlorophyll maximum.</title>
        <authorList>
            <person name="Martin-Cuadrado A.B."/>
            <person name="Garcia-Heredia I."/>
            <person name="Molto A.G."/>
            <person name="Lopez-Ubeda R."/>
            <person name="Kimes N."/>
            <person name="Lopez-Garcia P."/>
            <person name="Moreira D."/>
            <person name="Rodriguez-Valera F."/>
        </authorList>
    </citation>
    <scope>NUCLEOTIDE SEQUENCE</scope>
</reference>
<organism evidence="7">
    <name type="scientific">uncultured Poseidoniia archaeon</name>
    <dbReference type="NCBI Taxonomy" id="1697135"/>
    <lineage>
        <taxon>Archaea</taxon>
        <taxon>Methanobacteriati</taxon>
        <taxon>Thermoplasmatota</taxon>
        <taxon>Candidatus Poseidoniia</taxon>
        <taxon>environmental samples</taxon>
    </lineage>
</organism>
<evidence type="ECO:0000313" key="7">
    <source>
        <dbReference type="EMBL" id="ANV79926.1"/>
    </source>
</evidence>
<dbReference type="EMBL" id="KP211862">
    <property type="protein sequence ID" value="ANV79926.1"/>
    <property type="molecule type" value="Genomic_DNA"/>
</dbReference>
<keyword evidence="3" id="KW-0554">One-carbon metabolism</keyword>
<dbReference type="PROSITE" id="PS51330">
    <property type="entry name" value="DHFR_2"/>
    <property type="match status" value="1"/>
</dbReference>
<accession>A0A1B1TCC9</accession>
<dbReference type="InterPro" id="IPR001796">
    <property type="entry name" value="DHFR_dom"/>
</dbReference>
<dbReference type="PRINTS" id="PR00070">
    <property type="entry name" value="DHFR"/>
</dbReference>
<dbReference type="PIRSF" id="PIRSF000194">
    <property type="entry name" value="DHFR"/>
    <property type="match status" value="1"/>
</dbReference>
<dbReference type="AlphaFoldDB" id="A0A1B1TCC9"/>
<dbReference type="EC" id="1.5.1.3" evidence="2"/>
<reference evidence="7" key="1">
    <citation type="submission" date="2014-11" db="EMBL/GenBank/DDBJ databases">
        <authorList>
            <person name="Zhu J."/>
            <person name="Qi W."/>
            <person name="Song R."/>
        </authorList>
    </citation>
    <scope>NUCLEOTIDE SEQUENCE</scope>
</reference>
<proteinExistence type="predicted"/>
<dbReference type="GO" id="GO:0006730">
    <property type="term" value="P:one-carbon metabolic process"/>
    <property type="evidence" value="ECO:0007669"/>
    <property type="project" value="UniProtKB-KW"/>
</dbReference>
<keyword evidence="5" id="KW-0560">Oxidoreductase</keyword>
<sequence>MKIMMIVAMDDQGIIGQDGELPWRLSSDLKRFKKLTVADGFNAVVMGRKTWDSLPIKFKPLPERLNIVMSRDTKWSGEGAEMALYPGRAIEIAYANGCEEFWVIGGAQIYRLYLDRIDEIHLTRVNTENSGNINFPDLNWLEWKEEIIEKIPSDDSNEYDTTYSILKKLVEK</sequence>
<dbReference type="InterPro" id="IPR012259">
    <property type="entry name" value="DHFR"/>
</dbReference>
<protein>
    <recommendedName>
        <fullName evidence="2">dihydrofolate reductase</fullName>
        <ecNumber evidence="2">1.5.1.3</ecNumber>
    </recommendedName>
</protein>
<dbReference type="GO" id="GO:0004146">
    <property type="term" value="F:dihydrofolate reductase activity"/>
    <property type="evidence" value="ECO:0007669"/>
    <property type="project" value="UniProtKB-EC"/>
</dbReference>
<dbReference type="CDD" id="cd00209">
    <property type="entry name" value="DHFR"/>
    <property type="match status" value="1"/>
</dbReference>
<keyword evidence="4" id="KW-0521">NADP</keyword>
<dbReference type="GO" id="GO:0046655">
    <property type="term" value="P:folic acid metabolic process"/>
    <property type="evidence" value="ECO:0007669"/>
    <property type="project" value="TreeGrafter"/>
</dbReference>
<dbReference type="GO" id="GO:0005829">
    <property type="term" value="C:cytosol"/>
    <property type="evidence" value="ECO:0007669"/>
    <property type="project" value="TreeGrafter"/>
</dbReference>
<dbReference type="SUPFAM" id="SSF53597">
    <property type="entry name" value="Dihydrofolate reductase-like"/>
    <property type="match status" value="1"/>
</dbReference>
<feature type="domain" description="DHFR" evidence="6">
    <location>
        <begin position="2"/>
        <end position="168"/>
    </location>
</feature>
<name>A0A1B1TCC9_9ARCH</name>
<dbReference type="PANTHER" id="PTHR48069:SF3">
    <property type="entry name" value="DIHYDROFOLATE REDUCTASE"/>
    <property type="match status" value="1"/>
</dbReference>
<evidence type="ECO:0000256" key="4">
    <source>
        <dbReference type="ARBA" id="ARBA00022857"/>
    </source>
</evidence>
<dbReference type="GO" id="GO:0046452">
    <property type="term" value="P:dihydrofolate metabolic process"/>
    <property type="evidence" value="ECO:0007669"/>
    <property type="project" value="TreeGrafter"/>
</dbReference>
<dbReference type="InterPro" id="IPR024072">
    <property type="entry name" value="DHFR-like_dom_sf"/>
</dbReference>
<dbReference type="Gene3D" id="3.40.430.10">
    <property type="entry name" value="Dihydrofolate Reductase, subunit A"/>
    <property type="match status" value="1"/>
</dbReference>
<evidence type="ECO:0000256" key="3">
    <source>
        <dbReference type="ARBA" id="ARBA00022563"/>
    </source>
</evidence>
<evidence type="ECO:0000256" key="1">
    <source>
        <dbReference type="ARBA" id="ARBA00004903"/>
    </source>
</evidence>
<evidence type="ECO:0000256" key="2">
    <source>
        <dbReference type="ARBA" id="ARBA00012856"/>
    </source>
</evidence>
<dbReference type="PANTHER" id="PTHR48069">
    <property type="entry name" value="DIHYDROFOLATE REDUCTASE"/>
    <property type="match status" value="1"/>
</dbReference>
<dbReference type="GO" id="GO:0050661">
    <property type="term" value="F:NADP binding"/>
    <property type="evidence" value="ECO:0007669"/>
    <property type="project" value="InterPro"/>
</dbReference>
<comment type="pathway">
    <text evidence="1">Cofactor biosynthesis; tetrahydrofolate biosynthesis; 5,6,7,8-tetrahydrofolate from 7,8-dihydrofolate: step 1/1.</text>
</comment>
<dbReference type="Pfam" id="PF00186">
    <property type="entry name" value="DHFR_1"/>
    <property type="match status" value="1"/>
</dbReference>
<evidence type="ECO:0000256" key="5">
    <source>
        <dbReference type="ARBA" id="ARBA00023002"/>
    </source>
</evidence>